<dbReference type="Proteomes" id="UP000444185">
    <property type="component" value="Unassembled WGS sequence"/>
</dbReference>
<comment type="caution">
    <text evidence="2">The sequence shown here is derived from an EMBL/GenBank/DDBJ whole genome shotgun (WGS) entry which is preliminary data.</text>
</comment>
<keyword evidence="1" id="KW-0732">Signal</keyword>
<protein>
    <submittedName>
        <fullName evidence="2">Uncharacterized protein</fullName>
    </submittedName>
</protein>
<organism evidence="2 3">
    <name type="scientific">Qipengyuania gaetbuli</name>
    <dbReference type="NCBI Taxonomy" id="266952"/>
    <lineage>
        <taxon>Bacteria</taxon>
        <taxon>Pseudomonadati</taxon>
        <taxon>Pseudomonadota</taxon>
        <taxon>Alphaproteobacteria</taxon>
        <taxon>Sphingomonadales</taxon>
        <taxon>Erythrobacteraceae</taxon>
        <taxon>Qipengyuania</taxon>
    </lineage>
</organism>
<dbReference type="AlphaFoldDB" id="A0A844Y101"/>
<accession>A0A844Y101</accession>
<keyword evidence="3" id="KW-1185">Reference proteome</keyword>
<name>A0A844Y101_9SPHN</name>
<evidence type="ECO:0000313" key="3">
    <source>
        <dbReference type="Proteomes" id="UP000444185"/>
    </source>
</evidence>
<dbReference type="EMBL" id="WTYF01000004">
    <property type="protein sequence ID" value="MXO51721.1"/>
    <property type="molecule type" value="Genomic_DNA"/>
</dbReference>
<dbReference type="RefSeq" id="WP_160608429.1">
    <property type="nucleotide sequence ID" value="NZ_JAIVLR010000001.1"/>
</dbReference>
<feature type="chain" id="PRO_5032662315" evidence="1">
    <location>
        <begin position="23"/>
        <end position="139"/>
    </location>
</feature>
<feature type="signal peptide" evidence="1">
    <location>
        <begin position="1"/>
        <end position="22"/>
    </location>
</feature>
<dbReference type="OrthoDB" id="5956991at2"/>
<evidence type="ECO:0000256" key="1">
    <source>
        <dbReference type="SAM" id="SignalP"/>
    </source>
</evidence>
<evidence type="ECO:0000313" key="2">
    <source>
        <dbReference type="EMBL" id="MXO51721.1"/>
    </source>
</evidence>
<reference evidence="2 3" key="1">
    <citation type="submission" date="2019-12" db="EMBL/GenBank/DDBJ databases">
        <title>Genomic-based taxomic classification of the family Erythrobacteraceae.</title>
        <authorList>
            <person name="Xu L."/>
        </authorList>
    </citation>
    <scope>NUCLEOTIDE SEQUENCE [LARGE SCALE GENOMIC DNA]</scope>
    <source>
        <strain evidence="2 3">DSM 16225</strain>
    </source>
</reference>
<sequence length="139" mass="15403">MIRRLALASAALGLLAAPVAHAEEQAEMTKGEAKLAKMLEGRVAGKPESCITMIGSRPLTRIDETALVYKSGNTIWVNYTKTPDAIDDSDYMVIRKFSGSQLCRSDQITTRDRFSDMYTGFIFLDDFVPYRLADKEGEG</sequence>
<proteinExistence type="predicted"/>
<gene>
    <name evidence="2" type="ORF">GRI42_10445</name>
</gene>